<keyword evidence="3" id="KW-1185">Reference proteome</keyword>
<dbReference type="AlphaFoldDB" id="A0A550JAT6"/>
<dbReference type="Gene3D" id="2.60.40.1120">
    <property type="entry name" value="Carboxypeptidase-like, regulatory domain"/>
    <property type="match status" value="2"/>
</dbReference>
<dbReference type="Pfam" id="PF13620">
    <property type="entry name" value="CarboxypepD_reg"/>
    <property type="match status" value="2"/>
</dbReference>
<evidence type="ECO:0000313" key="2">
    <source>
        <dbReference type="EMBL" id="TRO80358.1"/>
    </source>
</evidence>
<dbReference type="Pfam" id="PF22352">
    <property type="entry name" value="K319L-like_PKD"/>
    <property type="match status" value="1"/>
</dbReference>
<proteinExistence type="predicted"/>
<keyword evidence="1" id="KW-0732">Signal</keyword>
<dbReference type="Pfam" id="PF08309">
    <property type="entry name" value="LVIVD"/>
    <property type="match status" value="1"/>
</dbReference>
<feature type="signal peptide" evidence="1">
    <location>
        <begin position="1"/>
        <end position="25"/>
    </location>
</feature>
<dbReference type="InterPro" id="IPR013211">
    <property type="entry name" value="LVIVD"/>
</dbReference>
<accession>A0A550JAT6</accession>
<reference evidence="2 3" key="1">
    <citation type="submission" date="2019-07" db="EMBL/GenBank/DDBJ databases">
        <title>Insights of Desulfuromonas acetexigens electromicrobiology.</title>
        <authorList>
            <person name="Katuri K."/>
            <person name="Sapireddy V."/>
            <person name="Shaw D.R."/>
            <person name="Saikaly P."/>
        </authorList>
    </citation>
    <scope>NUCLEOTIDE SEQUENCE [LARGE SCALE GENOMIC DNA]</scope>
    <source>
        <strain evidence="2 3">2873</strain>
    </source>
</reference>
<dbReference type="SUPFAM" id="SSF49452">
    <property type="entry name" value="Starch-binding domain-like"/>
    <property type="match status" value="2"/>
</dbReference>
<dbReference type="GO" id="GO:0030246">
    <property type="term" value="F:carbohydrate binding"/>
    <property type="evidence" value="ECO:0007669"/>
    <property type="project" value="InterPro"/>
</dbReference>
<evidence type="ECO:0000313" key="3">
    <source>
        <dbReference type="Proteomes" id="UP000317155"/>
    </source>
</evidence>
<dbReference type="Proteomes" id="UP000317155">
    <property type="component" value="Unassembled WGS sequence"/>
</dbReference>
<sequence length="1240" mass="129818">MRKMFFLRLLILLCCLGFLATSAFAAKPAPVPTDAGTLTGKVTIAGTRTAIVGATITVVGSAGTYSAVTNSKGSYTLTPLAGGYTVTAAANGYASQSFSVTIKVGTTTVQNFALSTAVVTTGVLSGTVSNAATGAALAGATVAADHGGYSAVTGSDGKYTLTVAAGSYALTASAADFVAATQTAAVVAGGTTTTNFALAPVAETLAISSLTATPDTFVEAAASTITLSAVVEGAPSLFDWSQLSGPKVPLTALSATSASADVSALQVAAEAELVFQLTVGDGTAAVSKTVTVAVQPADMVQYPAANVQIGGSSTAVARFQYAGSEWCLFNLGTALRATPVGTTKGVFYELTLPAFANDIEVIAYGGGLYALVATGEAGITVVNLADPAAMSIVNVLPVNFLMENVTFTETGGSILYGNTFASTASPIASLVSDGVDLYIANHEYGIHKTALANVFGDVREADGTLKIDREVCTVQYAGEHGWGGPVDLMLYGGKLFAGLGAQGMGIFDPATLAQVGRYNLYTDEARSEDYFGAMAVTQAVAADATGDLFVDDFTGMPDYRQVNYEITVVMKGTGTGEPTPWADMERNGKWYYEAIGVDIAQQGGRTIAYIAYALGGVLAVDITGFEGATADNFFNAAYLGFFPAVPSNGPYETLSDPSSLLPYEGAGMLKEAGVTGVEVVGDRVYLTDHFAGLVILNTAATPENWHGPALPYNNDTDGIPNNNVPAYEDITSYDMSPWDPLDNESLPWAYYQAPCELATRELNGHGYTLTLMDVPDVTSAGQIDVLECSGAGGFVMVDVTNLSAPLMSDRFAISVYFPTTDEIGAAADGSATQTIALGHTDGISATADHIYVSDGPHGVSAWKITDAAGYPTDAVHLVANTLQDEYPELVNGELIYPASHTVRNIIDPSGQFTWALCVGNGMRRVPISGVEAGLGQVGAPLLVKLHMEDSFEHNADWGVVKSFNYQDSAYDVEFVGNLAFVADGSNGLTVYDVSKDPTRAASGFFVGNIGYNQGSPLLGTASGVELWNDAVSGRRYAVIASGPNGVGVVDVTDVNAMRIVKVFEPIKYENDELGSADGQAIDVEVIGDKAYFTYDSFGVLCYSLSDLVAPVADGVDPTELQPYRKRQGADCCPGHRRHLSLSRRRRLRHPQDRAEPSLQQCAGGRRHPAHRAGKGHCAVCRRASLGGRPGHPNLRQSPLCAARCARSGDFRSRNPGDGRPLQLLSRRPARRRLFRRDDRP</sequence>
<gene>
    <name evidence="2" type="ORF">FL622_12125</name>
</gene>
<dbReference type="InterPro" id="IPR013784">
    <property type="entry name" value="Carb-bd-like_fold"/>
</dbReference>
<protein>
    <submittedName>
        <fullName evidence="2">Uncharacterized protein</fullName>
    </submittedName>
</protein>
<dbReference type="InterPro" id="IPR013783">
    <property type="entry name" value="Ig-like_fold"/>
</dbReference>
<dbReference type="EMBL" id="VJVV01000008">
    <property type="protein sequence ID" value="TRO80358.1"/>
    <property type="molecule type" value="Genomic_DNA"/>
</dbReference>
<dbReference type="OrthoDB" id="48956at2"/>
<comment type="caution">
    <text evidence="2">The sequence shown here is derived from an EMBL/GenBank/DDBJ whole genome shotgun (WGS) entry which is preliminary data.</text>
</comment>
<evidence type="ECO:0000256" key="1">
    <source>
        <dbReference type="SAM" id="SignalP"/>
    </source>
</evidence>
<feature type="chain" id="PRO_5021724674" evidence="1">
    <location>
        <begin position="26"/>
        <end position="1240"/>
    </location>
</feature>
<dbReference type="Gene3D" id="2.60.40.10">
    <property type="entry name" value="Immunoglobulins"/>
    <property type="match status" value="1"/>
</dbReference>
<organism evidence="2 3">
    <name type="scientific">Trichloromonas acetexigens</name>
    <dbReference type="NCBI Taxonomy" id="38815"/>
    <lineage>
        <taxon>Bacteria</taxon>
        <taxon>Pseudomonadati</taxon>
        <taxon>Thermodesulfobacteriota</taxon>
        <taxon>Desulfuromonadia</taxon>
        <taxon>Desulfuromonadales</taxon>
        <taxon>Trichloromonadaceae</taxon>
        <taxon>Trichloromonas</taxon>
    </lineage>
</organism>
<dbReference type="RefSeq" id="WP_092058645.1">
    <property type="nucleotide sequence ID" value="NZ_FOJJ01000040.1"/>
</dbReference>
<name>A0A550JAT6_9BACT</name>